<dbReference type="STRING" id="75743.A0A401Q350"/>
<evidence type="ECO:0000256" key="1">
    <source>
        <dbReference type="ARBA" id="ARBA00010365"/>
    </source>
</evidence>
<dbReference type="EMBL" id="BFAA01014760">
    <property type="protein sequence ID" value="GCB79796.1"/>
    <property type="molecule type" value="Genomic_DNA"/>
</dbReference>
<dbReference type="Pfam" id="PF04664">
    <property type="entry name" value="OGFr_N"/>
    <property type="match status" value="1"/>
</dbReference>
<accession>A0A401Q350</accession>
<evidence type="ECO:0000313" key="4">
    <source>
        <dbReference type="Proteomes" id="UP000288216"/>
    </source>
</evidence>
<dbReference type="OrthoDB" id="9030204at2759"/>
<organism evidence="3 4">
    <name type="scientific">Scyliorhinus torazame</name>
    <name type="common">Cloudy catshark</name>
    <name type="synonym">Catulus torazame</name>
    <dbReference type="NCBI Taxonomy" id="75743"/>
    <lineage>
        <taxon>Eukaryota</taxon>
        <taxon>Metazoa</taxon>
        <taxon>Chordata</taxon>
        <taxon>Craniata</taxon>
        <taxon>Vertebrata</taxon>
        <taxon>Chondrichthyes</taxon>
        <taxon>Elasmobranchii</taxon>
        <taxon>Galeomorphii</taxon>
        <taxon>Galeoidea</taxon>
        <taxon>Carcharhiniformes</taxon>
        <taxon>Scyliorhinidae</taxon>
        <taxon>Scyliorhinus</taxon>
    </lineage>
</organism>
<name>A0A401Q350_SCYTO</name>
<dbReference type="GO" id="GO:0140625">
    <property type="term" value="F:opioid growth factor receptor activity"/>
    <property type="evidence" value="ECO:0007669"/>
    <property type="project" value="InterPro"/>
</dbReference>
<gene>
    <name evidence="3" type="ORF">scyTo_0019613</name>
</gene>
<dbReference type="GO" id="GO:0016020">
    <property type="term" value="C:membrane"/>
    <property type="evidence" value="ECO:0007669"/>
    <property type="project" value="InterPro"/>
</dbReference>
<dbReference type="PANTHER" id="PTHR14015">
    <property type="entry name" value="OPIOID GROWTH FACTOR RECEPTOR OGFR ZETA-TYPE OPIOID RECEPTOR"/>
    <property type="match status" value="1"/>
</dbReference>
<dbReference type="InterPro" id="IPR039574">
    <property type="entry name" value="OGFr"/>
</dbReference>
<dbReference type="Proteomes" id="UP000288216">
    <property type="component" value="Unassembled WGS sequence"/>
</dbReference>
<dbReference type="PANTHER" id="PTHR14015:SF0">
    <property type="entry name" value="OPIOID GROWTH FACTOR RECEPTOR-LIKE PROTEIN 1"/>
    <property type="match status" value="1"/>
</dbReference>
<proteinExistence type="inferred from homology"/>
<comment type="caution">
    <text evidence="3">The sequence shown here is derived from an EMBL/GenBank/DDBJ whole genome shotgun (WGS) entry which is preliminary data.</text>
</comment>
<reference evidence="3 4" key="1">
    <citation type="journal article" date="2018" name="Nat. Ecol. Evol.">
        <title>Shark genomes provide insights into elasmobranch evolution and the origin of vertebrates.</title>
        <authorList>
            <person name="Hara Y"/>
            <person name="Yamaguchi K"/>
            <person name="Onimaru K"/>
            <person name="Kadota M"/>
            <person name="Koyanagi M"/>
            <person name="Keeley SD"/>
            <person name="Tatsumi K"/>
            <person name="Tanaka K"/>
            <person name="Motone F"/>
            <person name="Kageyama Y"/>
            <person name="Nozu R"/>
            <person name="Adachi N"/>
            <person name="Nishimura O"/>
            <person name="Nakagawa R"/>
            <person name="Tanegashima C"/>
            <person name="Kiyatake I"/>
            <person name="Matsumoto R"/>
            <person name="Murakumo K"/>
            <person name="Nishida K"/>
            <person name="Terakita A"/>
            <person name="Kuratani S"/>
            <person name="Sato K"/>
            <person name="Hyodo S Kuraku.S."/>
        </authorList>
    </citation>
    <scope>NUCLEOTIDE SEQUENCE [LARGE SCALE GENOMIC DNA]</scope>
</reference>
<sequence length="112" mass="13408">MQNDDKADTSFKPKRSFFAARDLYMYRHGYPAKSRETKFFSTYANLKFYTREIAMKPDGVYIDEILTKWNGDYDKLEHNHTYIQWLFPLREPGLNWHAEELTTEEIKVNSSV</sequence>
<evidence type="ECO:0000313" key="3">
    <source>
        <dbReference type="EMBL" id="GCB79796.1"/>
    </source>
</evidence>
<feature type="domain" description="Opioid growth factor receptor (OGFr) conserved" evidence="2">
    <location>
        <begin position="42"/>
        <end position="107"/>
    </location>
</feature>
<evidence type="ECO:0000259" key="2">
    <source>
        <dbReference type="Pfam" id="PF04664"/>
    </source>
</evidence>
<protein>
    <recommendedName>
        <fullName evidence="2">Opioid growth factor receptor (OGFr) conserved domain-containing protein</fullName>
    </recommendedName>
</protein>
<dbReference type="AlphaFoldDB" id="A0A401Q350"/>
<keyword evidence="4" id="KW-1185">Reference proteome</keyword>
<comment type="similarity">
    <text evidence="1">Belongs to the opioid growth factor receptor family.</text>
</comment>
<dbReference type="InterPro" id="IPR006757">
    <property type="entry name" value="OGF_rcpt"/>
</dbReference>